<feature type="domain" description="HAMP" evidence="8">
    <location>
        <begin position="211"/>
        <end position="263"/>
    </location>
</feature>
<dbReference type="InterPro" id="IPR004089">
    <property type="entry name" value="MCPsignal_dom"/>
</dbReference>
<gene>
    <name evidence="9" type="ORF">CNX65_15680</name>
</gene>
<keyword evidence="10" id="KW-1185">Reference proteome</keyword>
<dbReference type="SUPFAM" id="SSF58104">
    <property type="entry name" value="Methyl-accepting chemotaxis protein (MCP) signaling domain"/>
    <property type="match status" value="1"/>
</dbReference>
<dbReference type="Pfam" id="PF00672">
    <property type="entry name" value="HAMP"/>
    <property type="match status" value="1"/>
</dbReference>
<evidence type="ECO:0000256" key="4">
    <source>
        <dbReference type="ARBA" id="ARBA00029447"/>
    </source>
</evidence>
<dbReference type="Gene3D" id="1.10.287.950">
    <property type="entry name" value="Methyl-accepting chemotaxis protein"/>
    <property type="match status" value="1"/>
</dbReference>
<keyword evidence="1 6" id="KW-0812">Transmembrane</keyword>
<name>A0A290Z6C8_9PSEU</name>
<keyword evidence="6" id="KW-0472">Membrane</keyword>
<feature type="transmembrane region" description="Helical" evidence="6">
    <location>
        <begin position="189"/>
        <end position="208"/>
    </location>
</feature>
<dbReference type="PANTHER" id="PTHR32089:SF112">
    <property type="entry name" value="LYSOZYME-LIKE PROTEIN-RELATED"/>
    <property type="match status" value="1"/>
</dbReference>
<dbReference type="KEGG" id="apre:CNX65_15680"/>
<evidence type="ECO:0000313" key="9">
    <source>
        <dbReference type="EMBL" id="ATE54556.1"/>
    </source>
</evidence>
<dbReference type="GO" id="GO:0004888">
    <property type="term" value="F:transmembrane signaling receptor activity"/>
    <property type="evidence" value="ECO:0007669"/>
    <property type="project" value="InterPro"/>
</dbReference>
<keyword evidence="3 5" id="KW-0807">Transducer</keyword>
<evidence type="ECO:0000256" key="5">
    <source>
        <dbReference type="PROSITE-ProRule" id="PRU00284"/>
    </source>
</evidence>
<comment type="similarity">
    <text evidence="4">Belongs to the methyl-accepting chemotaxis (MCP) protein family.</text>
</comment>
<reference evidence="9" key="1">
    <citation type="submission" date="2017-09" db="EMBL/GenBank/DDBJ databases">
        <title>Complete Genome Sequence of ansamitocin-producing Bacterium Actinosynnema pretiosum X47.</title>
        <authorList>
            <person name="Cao G."/>
            <person name="Zong G."/>
            <person name="Zhong C."/>
            <person name="Fu J."/>
        </authorList>
    </citation>
    <scope>NUCLEOTIDE SEQUENCE [LARGE SCALE GENOMIC DNA]</scope>
    <source>
        <strain evidence="9">X47</strain>
    </source>
</reference>
<accession>A0A290Z6C8</accession>
<dbReference type="EMBL" id="CP023445">
    <property type="protein sequence ID" value="ATE54556.1"/>
    <property type="molecule type" value="Genomic_DNA"/>
</dbReference>
<organism evidence="9 10">
    <name type="scientific">Actinosynnema pretiosum</name>
    <dbReference type="NCBI Taxonomy" id="42197"/>
    <lineage>
        <taxon>Bacteria</taxon>
        <taxon>Bacillati</taxon>
        <taxon>Actinomycetota</taxon>
        <taxon>Actinomycetes</taxon>
        <taxon>Pseudonocardiales</taxon>
        <taxon>Pseudonocardiaceae</taxon>
        <taxon>Actinosynnema</taxon>
    </lineage>
</organism>
<protein>
    <submittedName>
        <fullName evidence="9">Methyl-accepting chemotaxis protein</fullName>
    </submittedName>
</protein>
<evidence type="ECO:0000256" key="1">
    <source>
        <dbReference type="ARBA" id="ARBA00022692"/>
    </source>
</evidence>
<dbReference type="GO" id="GO:0007165">
    <property type="term" value="P:signal transduction"/>
    <property type="evidence" value="ECO:0007669"/>
    <property type="project" value="UniProtKB-KW"/>
</dbReference>
<keyword evidence="2 6" id="KW-1133">Transmembrane helix</keyword>
<dbReference type="Pfam" id="PF12729">
    <property type="entry name" value="4HB_MCP_1"/>
    <property type="match status" value="1"/>
</dbReference>
<evidence type="ECO:0000313" key="10">
    <source>
        <dbReference type="Proteomes" id="UP000218505"/>
    </source>
</evidence>
<dbReference type="GO" id="GO:0006935">
    <property type="term" value="P:chemotaxis"/>
    <property type="evidence" value="ECO:0007669"/>
    <property type="project" value="InterPro"/>
</dbReference>
<evidence type="ECO:0000259" key="7">
    <source>
        <dbReference type="PROSITE" id="PS50111"/>
    </source>
</evidence>
<feature type="domain" description="Methyl-accepting transducer" evidence="7">
    <location>
        <begin position="268"/>
        <end position="514"/>
    </location>
</feature>
<dbReference type="SMART" id="SM00283">
    <property type="entry name" value="MA"/>
    <property type="match status" value="1"/>
</dbReference>
<evidence type="ECO:0000259" key="8">
    <source>
        <dbReference type="PROSITE" id="PS50885"/>
    </source>
</evidence>
<dbReference type="PROSITE" id="PS50111">
    <property type="entry name" value="CHEMOTAXIS_TRANSDUC_2"/>
    <property type="match status" value="1"/>
</dbReference>
<dbReference type="GO" id="GO:0016020">
    <property type="term" value="C:membrane"/>
    <property type="evidence" value="ECO:0007669"/>
    <property type="project" value="InterPro"/>
</dbReference>
<dbReference type="AlphaFoldDB" id="A0A290Z6C8"/>
<dbReference type="PRINTS" id="PR00260">
    <property type="entry name" value="CHEMTRNSDUCR"/>
</dbReference>
<dbReference type="PANTHER" id="PTHR32089">
    <property type="entry name" value="METHYL-ACCEPTING CHEMOTAXIS PROTEIN MCPB"/>
    <property type="match status" value="1"/>
</dbReference>
<dbReference type="PROSITE" id="PS50885">
    <property type="entry name" value="HAMP"/>
    <property type="match status" value="1"/>
</dbReference>
<dbReference type="InterPro" id="IPR004090">
    <property type="entry name" value="Chemotax_Me-accpt_rcpt"/>
</dbReference>
<evidence type="ECO:0000256" key="3">
    <source>
        <dbReference type="ARBA" id="ARBA00023224"/>
    </source>
</evidence>
<dbReference type="Proteomes" id="UP000218505">
    <property type="component" value="Chromosome"/>
</dbReference>
<evidence type="ECO:0000256" key="2">
    <source>
        <dbReference type="ARBA" id="ARBA00022989"/>
    </source>
</evidence>
<dbReference type="Pfam" id="PF00015">
    <property type="entry name" value="MCPsignal"/>
    <property type="match status" value="1"/>
</dbReference>
<dbReference type="SMART" id="SM00304">
    <property type="entry name" value="HAMP"/>
    <property type="match status" value="1"/>
</dbReference>
<dbReference type="InterPro" id="IPR024478">
    <property type="entry name" value="HlyB_4HB_MCP"/>
</dbReference>
<sequence>MLRSLSIRGGLLASAGVALGVAVAIGAVGVVETSNTATKAEAIHQEALLPLSAVKDMQQLIWHGRWASLSNLTASDAEKAKAYGAESATNYEAVTTRLNEYSTMPVTDAERAAMATFATDWANYMELRKQSSALKNDGKIAEWEAFRSSTLNPALAKALENLDKAIALTQEHATSAATAAQDAASSARLAIVLVLIAGVLLAAGFALAMSRVQARRLRELQDVVTALADGDLSEREADTSSNEIGEMSRSVHTAVTKMRGTVQTLAAASRELSERSTALQGTSRDLAGGVDRASDRVGQIDSAAGEVSDGVQAVAGGAEEMGAAIREISMSAAEAAQVAANAVQSAAEARQLMAKLDSSSVEISNVVSVITAIAEQTNLLALNATIEAARAGESGKGFAVVAGEVKDLAQETAKATEEIGRRTEVIQHDTRAAVEAISGIGAVIEKINDYQNTIASAVEEQSATTQSMTADLNRAAGGTTRISGQLAEVVGVTADTKRAAQSAEQTAGDLAGLSTRLRELIDSFRY</sequence>
<dbReference type="CDD" id="cd06225">
    <property type="entry name" value="HAMP"/>
    <property type="match status" value="1"/>
</dbReference>
<dbReference type="InterPro" id="IPR003660">
    <property type="entry name" value="HAMP_dom"/>
</dbReference>
<dbReference type="RefSeq" id="WP_096493817.1">
    <property type="nucleotide sequence ID" value="NZ_CP023445.1"/>
</dbReference>
<proteinExistence type="inferred from homology"/>
<evidence type="ECO:0000256" key="6">
    <source>
        <dbReference type="SAM" id="Phobius"/>
    </source>
</evidence>